<dbReference type="AlphaFoldDB" id="A0A7W6IF22"/>
<dbReference type="PROSITE" id="PS51257">
    <property type="entry name" value="PROKAR_LIPOPROTEIN"/>
    <property type="match status" value="1"/>
</dbReference>
<feature type="chain" id="PRO_5030735333" evidence="1">
    <location>
        <begin position="21"/>
        <end position="194"/>
    </location>
</feature>
<dbReference type="RefSeq" id="WP_027315707.1">
    <property type="nucleotide sequence ID" value="NZ_JACIDC010000006.1"/>
</dbReference>
<evidence type="ECO:0000313" key="2">
    <source>
        <dbReference type="EMBL" id="MBB4040287.1"/>
    </source>
</evidence>
<keyword evidence="3" id="KW-1185">Reference proteome</keyword>
<name>A0A7W6IF22_9HYPH</name>
<feature type="signal peptide" evidence="1">
    <location>
        <begin position="1"/>
        <end position="20"/>
    </location>
</feature>
<accession>A0A7W6IF22</accession>
<evidence type="ECO:0000313" key="3">
    <source>
        <dbReference type="Proteomes" id="UP000519439"/>
    </source>
</evidence>
<comment type="caution">
    <text evidence="2">The sequence shown here is derived from an EMBL/GenBank/DDBJ whole genome shotgun (WGS) entry which is preliminary data.</text>
</comment>
<organism evidence="2 3">
    <name type="scientific">Microvirga flocculans</name>
    <dbReference type="NCBI Taxonomy" id="217168"/>
    <lineage>
        <taxon>Bacteria</taxon>
        <taxon>Pseudomonadati</taxon>
        <taxon>Pseudomonadota</taxon>
        <taxon>Alphaproteobacteria</taxon>
        <taxon>Hyphomicrobiales</taxon>
        <taxon>Methylobacteriaceae</taxon>
        <taxon>Microvirga</taxon>
    </lineage>
</organism>
<sequence>MVRRVSLIVRFAAMAGVALAGCAVSMTGTHAAAAWFGAWDYVLRQDAEGAPQAALARLRGEAGSTLWLSCSRQAMEDEKPSQAVVTAAVVQKQFLGRSDPRGRSTIYWFDGGSPEVGHWIYRDRSGQIPDPQEVKAFIDRLAQAQSLVVELSNYRYETKAFTFRFDKDDTRNLADRFRKDCRAILGQDLSGAQS</sequence>
<gene>
    <name evidence="2" type="ORF">GGR34_001940</name>
</gene>
<protein>
    <submittedName>
        <fullName evidence="2">Uncharacterized protein</fullName>
    </submittedName>
</protein>
<proteinExistence type="predicted"/>
<keyword evidence="1" id="KW-0732">Signal</keyword>
<dbReference type="Proteomes" id="UP000519439">
    <property type="component" value="Unassembled WGS sequence"/>
</dbReference>
<evidence type="ECO:0000256" key="1">
    <source>
        <dbReference type="SAM" id="SignalP"/>
    </source>
</evidence>
<reference evidence="2 3" key="1">
    <citation type="submission" date="2020-08" db="EMBL/GenBank/DDBJ databases">
        <title>Genomic Encyclopedia of Type Strains, Phase IV (KMG-IV): sequencing the most valuable type-strain genomes for metagenomic binning, comparative biology and taxonomic classification.</title>
        <authorList>
            <person name="Goeker M."/>
        </authorList>
    </citation>
    <scope>NUCLEOTIDE SEQUENCE [LARGE SCALE GENOMIC DNA]</scope>
    <source>
        <strain evidence="2 3">DSM 15743</strain>
    </source>
</reference>
<dbReference type="EMBL" id="JACIDC010000006">
    <property type="protein sequence ID" value="MBB4040287.1"/>
    <property type="molecule type" value="Genomic_DNA"/>
</dbReference>